<sequence>MQSDKQTDVMQVGRLAMRQEGGNWNAYYALPGTMDNAHLLGSVKMALIIGRPDRKNSFIDLMRDCVADLIEDTTSTRPDWGEPATAPAHEQAGNA</sequence>
<dbReference type="Proteomes" id="UP000319732">
    <property type="component" value="Unassembled WGS sequence"/>
</dbReference>
<dbReference type="RefSeq" id="WP_142902777.1">
    <property type="nucleotide sequence ID" value="NZ_ML660088.1"/>
</dbReference>
<accession>A0A545U6Y0</accession>
<organism evidence="2 3">
    <name type="scientific">Exilibacterium tricleocarpae</name>
    <dbReference type="NCBI Taxonomy" id="2591008"/>
    <lineage>
        <taxon>Bacteria</taxon>
        <taxon>Pseudomonadati</taxon>
        <taxon>Pseudomonadota</taxon>
        <taxon>Gammaproteobacteria</taxon>
        <taxon>Cellvibrionales</taxon>
        <taxon>Cellvibrionaceae</taxon>
        <taxon>Exilibacterium</taxon>
    </lineage>
</organism>
<proteinExistence type="predicted"/>
<name>A0A545U6Y0_9GAMM</name>
<comment type="caution">
    <text evidence="2">The sequence shown here is derived from an EMBL/GenBank/DDBJ whole genome shotgun (WGS) entry which is preliminary data.</text>
</comment>
<feature type="region of interest" description="Disordered" evidence="1">
    <location>
        <begin position="74"/>
        <end position="95"/>
    </location>
</feature>
<keyword evidence="3" id="KW-1185">Reference proteome</keyword>
<reference evidence="2 3" key="1">
    <citation type="submission" date="2019-06" db="EMBL/GenBank/DDBJ databases">
        <title>Whole genome sequence for Cellvibrionaceae sp. R142.</title>
        <authorList>
            <person name="Wang G."/>
        </authorList>
    </citation>
    <scope>NUCLEOTIDE SEQUENCE [LARGE SCALE GENOMIC DNA]</scope>
    <source>
        <strain evidence="2 3">R142</strain>
    </source>
</reference>
<dbReference type="EMBL" id="VHSG01000004">
    <property type="protein sequence ID" value="TQV85229.1"/>
    <property type="molecule type" value="Genomic_DNA"/>
</dbReference>
<gene>
    <name evidence="2" type="ORF">FKG94_03295</name>
</gene>
<dbReference type="AlphaFoldDB" id="A0A545U6Y0"/>
<evidence type="ECO:0000313" key="3">
    <source>
        <dbReference type="Proteomes" id="UP000319732"/>
    </source>
</evidence>
<evidence type="ECO:0000256" key="1">
    <source>
        <dbReference type="SAM" id="MobiDB-lite"/>
    </source>
</evidence>
<protein>
    <submittedName>
        <fullName evidence="2">Uncharacterized protein</fullName>
    </submittedName>
</protein>
<evidence type="ECO:0000313" key="2">
    <source>
        <dbReference type="EMBL" id="TQV85229.1"/>
    </source>
</evidence>